<protein>
    <submittedName>
        <fullName evidence="6">LysR family transcriptional regulator</fullName>
    </submittedName>
</protein>
<evidence type="ECO:0000256" key="2">
    <source>
        <dbReference type="ARBA" id="ARBA00023015"/>
    </source>
</evidence>
<dbReference type="PANTHER" id="PTHR30126">
    <property type="entry name" value="HTH-TYPE TRANSCRIPTIONAL REGULATOR"/>
    <property type="match status" value="1"/>
</dbReference>
<accession>A0A2N3HV08</accession>
<dbReference type="PRINTS" id="PR00039">
    <property type="entry name" value="HTHLYSR"/>
</dbReference>
<dbReference type="Proteomes" id="UP000233535">
    <property type="component" value="Unassembled WGS sequence"/>
</dbReference>
<evidence type="ECO:0000259" key="5">
    <source>
        <dbReference type="PROSITE" id="PS50931"/>
    </source>
</evidence>
<dbReference type="InterPro" id="IPR036390">
    <property type="entry name" value="WH_DNA-bd_sf"/>
</dbReference>
<comment type="caution">
    <text evidence="6">The sequence shown here is derived from an EMBL/GenBank/DDBJ whole genome shotgun (WGS) entry which is preliminary data.</text>
</comment>
<evidence type="ECO:0000313" key="6">
    <source>
        <dbReference type="EMBL" id="PKQ61861.1"/>
    </source>
</evidence>
<dbReference type="EMBL" id="MVDD01000011">
    <property type="protein sequence ID" value="PKQ61861.1"/>
    <property type="molecule type" value="Genomic_DNA"/>
</dbReference>
<evidence type="ECO:0000256" key="4">
    <source>
        <dbReference type="ARBA" id="ARBA00023163"/>
    </source>
</evidence>
<organism evidence="6 7">
    <name type="scientific">Labilibaculum filiforme</name>
    <dbReference type="NCBI Taxonomy" id="1940526"/>
    <lineage>
        <taxon>Bacteria</taxon>
        <taxon>Pseudomonadati</taxon>
        <taxon>Bacteroidota</taxon>
        <taxon>Bacteroidia</taxon>
        <taxon>Marinilabiliales</taxon>
        <taxon>Marinifilaceae</taxon>
        <taxon>Labilibaculum</taxon>
    </lineage>
</organism>
<reference evidence="6 7" key="1">
    <citation type="journal article" date="2017" name="Front. Microbiol.">
        <title>Labilibaculum manganireducens gen. nov., sp. nov. and Labilibaculum filiforme sp. nov., Novel Bacteroidetes Isolated from Subsurface Sediments of the Baltic Sea.</title>
        <authorList>
            <person name="Vandieken V."/>
            <person name="Marshall I.P."/>
            <person name="Niemann H."/>
            <person name="Engelen B."/>
            <person name="Cypionka H."/>
        </authorList>
    </citation>
    <scope>NUCLEOTIDE SEQUENCE [LARGE SCALE GENOMIC DNA]</scope>
    <source>
        <strain evidence="6 7">59.16B</strain>
    </source>
</reference>
<evidence type="ECO:0000313" key="7">
    <source>
        <dbReference type="Proteomes" id="UP000233535"/>
    </source>
</evidence>
<dbReference type="Gene3D" id="3.40.190.290">
    <property type="match status" value="1"/>
</dbReference>
<dbReference type="InterPro" id="IPR036388">
    <property type="entry name" value="WH-like_DNA-bd_sf"/>
</dbReference>
<keyword evidence="4" id="KW-0804">Transcription</keyword>
<sequence>MDYRDEVFIAVAENLNFSKAAEELFISQPAVTKHIKELESKLNTALFERKGNKVYLTKSGKLVYGSLKKIKQQYRDLEYELGKLNEAFIGSLRIGASSTISQYLIPSVIASFHKRYPKIKLDLFNGNSFEMEEKLLDNEIDLALVENETSNSNIKYMDFLEDEIVAVTGMQSVYAKRKTIKISDIQEIPLVLREKGSGTLQVIQKTLAKQNINFEKLNILIHLGSTEAIKNFLCDFDGIALISEKSIEKELQLKSLCKLNVKNLTIQRTFRLALRQGPEIQTAKLFIDFLSQYKFG</sequence>
<keyword evidence="3" id="KW-0238">DNA-binding</keyword>
<dbReference type="FunFam" id="1.10.10.10:FF:000001">
    <property type="entry name" value="LysR family transcriptional regulator"/>
    <property type="match status" value="1"/>
</dbReference>
<dbReference type="GO" id="GO:0003700">
    <property type="term" value="F:DNA-binding transcription factor activity"/>
    <property type="evidence" value="ECO:0007669"/>
    <property type="project" value="InterPro"/>
</dbReference>
<name>A0A2N3HV08_9BACT</name>
<evidence type="ECO:0000256" key="3">
    <source>
        <dbReference type="ARBA" id="ARBA00023125"/>
    </source>
</evidence>
<proteinExistence type="inferred from homology"/>
<feature type="domain" description="HTH lysR-type" evidence="5">
    <location>
        <begin position="1"/>
        <end position="57"/>
    </location>
</feature>
<dbReference type="GO" id="GO:0000976">
    <property type="term" value="F:transcription cis-regulatory region binding"/>
    <property type="evidence" value="ECO:0007669"/>
    <property type="project" value="TreeGrafter"/>
</dbReference>
<dbReference type="PROSITE" id="PS50931">
    <property type="entry name" value="HTH_LYSR"/>
    <property type="match status" value="1"/>
</dbReference>
<dbReference type="OrthoDB" id="9785745at2"/>
<dbReference type="Pfam" id="PF00126">
    <property type="entry name" value="HTH_1"/>
    <property type="match status" value="1"/>
</dbReference>
<dbReference type="Gene3D" id="1.10.10.10">
    <property type="entry name" value="Winged helix-like DNA-binding domain superfamily/Winged helix DNA-binding domain"/>
    <property type="match status" value="1"/>
</dbReference>
<dbReference type="SUPFAM" id="SSF53850">
    <property type="entry name" value="Periplasmic binding protein-like II"/>
    <property type="match status" value="1"/>
</dbReference>
<dbReference type="InterPro" id="IPR000847">
    <property type="entry name" value="LysR_HTH_N"/>
</dbReference>
<dbReference type="PANTHER" id="PTHR30126:SF39">
    <property type="entry name" value="HTH-TYPE TRANSCRIPTIONAL REGULATOR CYSL"/>
    <property type="match status" value="1"/>
</dbReference>
<evidence type="ECO:0000256" key="1">
    <source>
        <dbReference type="ARBA" id="ARBA00009437"/>
    </source>
</evidence>
<keyword evidence="2" id="KW-0805">Transcription regulation</keyword>
<comment type="similarity">
    <text evidence="1">Belongs to the LysR transcriptional regulatory family.</text>
</comment>
<keyword evidence="7" id="KW-1185">Reference proteome</keyword>
<dbReference type="InterPro" id="IPR005119">
    <property type="entry name" value="LysR_subst-bd"/>
</dbReference>
<gene>
    <name evidence="6" type="ORF">BZG02_14645</name>
</gene>
<dbReference type="Pfam" id="PF03466">
    <property type="entry name" value="LysR_substrate"/>
    <property type="match status" value="1"/>
</dbReference>
<dbReference type="SUPFAM" id="SSF46785">
    <property type="entry name" value="Winged helix' DNA-binding domain"/>
    <property type="match status" value="1"/>
</dbReference>
<dbReference type="AlphaFoldDB" id="A0A2N3HV08"/>
<dbReference type="RefSeq" id="WP_101262198.1">
    <property type="nucleotide sequence ID" value="NZ_MVDD01000011.1"/>
</dbReference>